<dbReference type="SUPFAM" id="SSF53474">
    <property type="entry name" value="alpha/beta-Hydrolases"/>
    <property type="match status" value="1"/>
</dbReference>
<dbReference type="Gene3D" id="3.40.50.1820">
    <property type="entry name" value="alpha/beta hydrolase"/>
    <property type="match status" value="1"/>
</dbReference>
<dbReference type="GO" id="GO:0019748">
    <property type="term" value="P:secondary metabolic process"/>
    <property type="evidence" value="ECO:0007669"/>
    <property type="project" value="TreeGrafter"/>
</dbReference>
<dbReference type="GO" id="GO:0016747">
    <property type="term" value="F:acyltransferase activity, transferring groups other than amino-acyl groups"/>
    <property type="evidence" value="ECO:0007669"/>
    <property type="project" value="TreeGrafter"/>
</dbReference>
<keyword evidence="4" id="KW-0121">Carboxypeptidase</keyword>
<dbReference type="InterPro" id="IPR029058">
    <property type="entry name" value="AB_hydrolase_fold"/>
</dbReference>
<reference evidence="5 6" key="1">
    <citation type="journal article" date="2022" name="Nat. Genet.">
        <title>Improved pea reference genome and pan-genome highlight genomic features and evolutionary characteristics.</title>
        <authorList>
            <person name="Yang T."/>
            <person name="Liu R."/>
            <person name="Luo Y."/>
            <person name="Hu S."/>
            <person name="Wang D."/>
            <person name="Wang C."/>
            <person name="Pandey M.K."/>
            <person name="Ge S."/>
            <person name="Xu Q."/>
            <person name="Li N."/>
            <person name="Li G."/>
            <person name="Huang Y."/>
            <person name="Saxena R.K."/>
            <person name="Ji Y."/>
            <person name="Li M."/>
            <person name="Yan X."/>
            <person name="He Y."/>
            <person name="Liu Y."/>
            <person name="Wang X."/>
            <person name="Xiang C."/>
            <person name="Varshney R.K."/>
            <person name="Ding H."/>
            <person name="Gao S."/>
            <person name="Zong X."/>
        </authorList>
    </citation>
    <scope>NUCLEOTIDE SEQUENCE [LARGE SCALE GENOMIC DNA]</scope>
    <source>
        <strain evidence="5 6">cv. Zhongwan 6</strain>
    </source>
</reference>
<evidence type="ECO:0000256" key="3">
    <source>
        <dbReference type="ARBA" id="ARBA00022525"/>
    </source>
</evidence>
<comment type="subcellular location">
    <subcellularLocation>
        <location evidence="1">Secreted</location>
    </subcellularLocation>
</comment>
<dbReference type="Pfam" id="PF00450">
    <property type="entry name" value="Peptidase_S10"/>
    <property type="match status" value="1"/>
</dbReference>
<evidence type="ECO:0000313" key="5">
    <source>
        <dbReference type="EMBL" id="KAI5435858.1"/>
    </source>
</evidence>
<gene>
    <name evidence="5" type="ORF">KIW84_022329</name>
</gene>
<accession>A0A9D4YCV8</accession>
<evidence type="ECO:0000313" key="6">
    <source>
        <dbReference type="Proteomes" id="UP001058974"/>
    </source>
</evidence>
<dbReference type="EC" id="3.4.16.-" evidence="4"/>
<dbReference type="InterPro" id="IPR018202">
    <property type="entry name" value="Ser_caboxypep_ser_AS"/>
</dbReference>
<dbReference type="PANTHER" id="PTHR11802:SF254">
    <property type="entry name" value="SERINE CARBOXYPEPTIDASE-LIKE 20"/>
    <property type="match status" value="1"/>
</dbReference>
<dbReference type="PANTHER" id="PTHR11802">
    <property type="entry name" value="SERINE PROTEASE FAMILY S10 SERINE CARBOXYPEPTIDASE"/>
    <property type="match status" value="1"/>
</dbReference>
<keyword evidence="6" id="KW-1185">Reference proteome</keyword>
<dbReference type="PRINTS" id="PR00724">
    <property type="entry name" value="CRBOXYPTASEC"/>
</dbReference>
<dbReference type="PROSITE" id="PS00131">
    <property type="entry name" value="CARBOXYPEPT_SER_SER"/>
    <property type="match status" value="1"/>
</dbReference>
<dbReference type="AlphaFoldDB" id="A0A9D4YCV8"/>
<evidence type="ECO:0000256" key="1">
    <source>
        <dbReference type="ARBA" id="ARBA00004613"/>
    </source>
</evidence>
<dbReference type="Gramene" id="Psat02G0232900-T5">
    <property type="protein sequence ID" value="KAI5435858.1"/>
    <property type="gene ID" value="KIW84_022329"/>
</dbReference>
<name>A0A9D4YCV8_PEA</name>
<organism evidence="5 6">
    <name type="scientific">Pisum sativum</name>
    <name type="common">Garden pea</name>
    <name type="synonym">Lathyrus oleraceus</name>
    <dbReference type="NCBI Taxonomy" id="3888"/>
    <lineage>
        <taxon>Eukaryota</taxon>
        <taxon>Viridiplantae</taxon>
        <taxon>Streptophyta</taxon>
        <taxon>Embryophyta</taxon>
        <taxon>Tracheophyta</taxon>
        <taxon>Spermatophyta</taxon>
        <taxon>Magnoliopsida</taxon>
        <taxon>eudicotyledons</taxon>
        <taxon>Gunneridae</taxon>
        <taxon>Pentapetalae</taxon>
        <taxon>rosids</taxon>
        <taxon>fabids</taxon>
        <taxon>Fabales</taxon>
        <taxon>Fabaceae</taxon>
        <taxon>Papilionoideae</taxon>
        <taxon>50 kb inversion clade</taxon>
        <taxon>NPAAA clade</taxon>
        <taxon>Hologalegina</taxon>
        <taxon>IRL clade</taxon>
        <taxon>Fabeae</taxon>
        <taxon>Lathyrus</taxon>
    </lineage>
</organism>
<dbReference type="Proteomes" id="UP001058974">
    <property type="component" value="Chromosome 2"/>
</dbReference>
<proteinExistence type="inferred from homology"/>
<keyword evidence="4" id="KW-0378">Hydrolase</keyword>
<comment type="caution">
    <text evidence="5">The sequence shown here is derived from an EMBL/GenBank/DDBJ whole genome shotgun (WGS) entry which is preliminary data.</text>
</comment>
<dbReference type="GO" id="GO:0004185">
    <property type="term" value="F:serine-type carboxypeptidase activity"/>
    <property type="evidence" value="ECO:0007669"/>
    <property type="project" value="UniProtKB-UniRule"/>
</dbReference>
<sequence>MVDQDVLVLMVLYMNMVSNIIYLDSPVGVGFSYSKNTSQYETGDEKTATDSHTFLLKWFELYPEFLANPLYLAGESYAGVYVPTLAHKVVQGIEVGIKPKRNFKGYLIVNPVADEQFDGNALVPFAHGMGLISDQILENITKACNGTFYATNSSDCNHWLSNLNDVLHLWCVMLCS</sequence>
<evidence type="ECO:0000256" key="4">
    <source>
        <dbReference type="RuleBase" id="RU361156"/>
    </source>
</evidence>
<protein>
    <recommendedName>
        <fullName evidence="4">Carboxypeptidase</fullName>
        <ecNumber evidence="4">3.4.16.-</ecNumber>
    </recommendedName>
</protein>
<keyword evidence="4" id="KW-0645">Protease</keyword>
<keyword evidence="3" id="KW-0964">Secreted</keyword>
<dbReference type="EMBL" id="JAMSHJ010000002">
    <property type="protein sequence ID" value="KAI5435858.1"/>
    <property type="molecule type" value="Genomic_DNA"/>
</dbReference>
<evidence type="ECO:0000256" key="2">
    <source>
        <dbReference type="ARBA" id="ARBA00009431"/>
    </source>
</evidence>
<dbReference type="GO" id="GO:0005576">
    <property type="term" value="C:extracellular region"/>
    <property type="evidence" value="ECO:0007669"/>
    <property type="project" value="UniProtKB-SubCell"/>
</dbReference>
<dbReference type="InterPro" id="IPR001563">
    <property type="entry name" value="Peptidase_S10"/>
</dbReference>
<comment type="similarity">
    <text evidence="2 4">Belongs to the peptidase S10 family.</text>
</comment>
<dbReference type="GO" id="GO:0006508">
    <property type="term" value="P:proteolysis"/>
    <property type="evidence" value="ECO:0007669"/>
    <property type="project" value="UniProtKB-KW"/>
</dbReference>